<name>A0AAW7Z8V0_9ALTE</name>
<protein>
    <submittedName>
        <fullName evidence="2">Uncharacterized protein</fullName>
    </submittedName>
</protein>
<gene>
    <name evidence="1" type="ORF">AVL57_09470</name>
    <name evidence="2" type="ORF">Q4527_19045</name>
</gene>
<accession>A0AAW7Z8V0</accession>
<reference evidence="1 3" key="1">
    <citation type="submission" date="2015-12" db="EMBL/GenBank/DDBJ databases">
        <title>Intraspecies pangenome expansion in the marine bacterium Alteromonas.</title>
        <authorList>
            <person name="Lopez-Perez M."/>
            <person name="Rodriguez-Valera F."/>
        </authorList>
    </citation>
    <scope>NUCLEOTIDE SEQUENCE [LARGE SCALE GENOMIC DNA]</scope>
    <source>
        <strain evidence="1 3">LMG 21861</strain>
    </source>
</reference>
<dbReference type="RefSeq" id="WP_057792842.1">
    <property type="nucleotide sequence ID" value="NZ_CAXIBE010000015.1"/>
</dbReference>
<evidence type="ECO:0000313" key="3">
    <source>
        <dbReference type="Proteomes" id="UP000056750"/>
    </source>
</evidence>
<organism evidence="2 4">
    <name type="scientific">Alteromonas stellipolaris</name>
    <dbReference type="NCBI Taxonomy" id="233316"/>
    <lineage>
        <taxon>Bacteria</taxon>
        <taxon>Pseudomonadati</taxon>
        <taxon>Pseudomonadota</taxon>
        <taxon>Gammaproteobacteria</taxon>
        <taxon>Alteromonadales</taxon>
        <taxon>Alteromonadaceae</taxon>
        <taxon>Alteromonas/Salinimonas group</taxon>
        <taxon>Alteromonas</taxon>
    </lineage>
</organism>
<dbReference type="GeneID" id="83257920"/>
<dbReference type="EMBL" id="CP013926">
    <property type="protein sequence ID" value="AMJ74176.1"/>
    <property type="molecule type" value="Genomic_DNA"/>
</dbReference>
<evidence type="ECO:0000313" key="2">
    <source>
        <dbReference type="EMBL" id="MDO6579503.1"/>
    </source>
</evidence>
<keyword evidence="3" id="KW-1185">Reference proteome</keyword>
<dbReference type="KEGG" id="asq:AVL57_09470"/>
<dbReference type="EMBL" id="JAUOQI010000021">
    <property type="protein sequence ID" value="MDO6579503.1"/>
    <property type="molecule type" value="Genomic_DNA"/>
</dbReference>
<evidence type="ECO:0000313" key="1">
    <source>
        <dbReference type="EMBL" id="AMJ74176.1"/>
    </source>
</evidence>
<dbReference type="AlphaFoldDB" id="A0AAW7Z8V0"/>
<dbReference type="Proteomes" id="UP001170717">
    <property type="component" value="Unassembled WGS sequence"/>
</dbReference>
<proteinExistence type="predicted"/>
<reference evidence="2" key="2">
    <citation type="submission" date="2023-07" db="EMBL/GenBank/DDBJ databases">
        <title>Genome content predicts the carbon catabolic preferences of heterotrophic bacteria.</title>
        <authorList>
            <person name="Gralka M."/>
        </authorList>
    </citation>
    <scope>NUCLEOTIDE SEQUENCE</scope>
    <source>
        <strain evidence="2">F2M12</strain>
    </source>
</reference>
<sequence>MFARPRKQKREAIDQRILRLHTGIAKKIIAQPSLINDVQATLEARYESGMMRYGSYILWQGIVETLHTPEVFTALLLAEDVRTASLRRETIFTGILTEAERAEILED</sequence>
<evidence type="ECO:0000313" key="4">
    <source>
        <dbReference type="Proteomes" id="UP001170717"/>
    </source>
</evidence>
<dbReference type="Proteomes" id="UP000056750">
    <property type="component" value="Chromosome"/>
</dbReference>